<dbReference type="Gene3D" id="1.10.10.10">
    <property type="entry name" value="Winged helix-like DNA-binding domain superfamily/Winged helix DNA-binding domain"/>
    <property type="match status" value="1"/>
</dbReference>
<dbReference type="Gene3D" id="1.10.1740.10">
    <property type="match status" value="1"/>
</dbReference>
<dbReference type="SUPFAM" id="SSF88659">
    <property type="entry name" value="Sigma3 and sigma4 domains of RNA polymerase sigma factors"/>
    <property type="match status" value="1"/>
</dbReference>
<evidence type="ECO:0000256" key="4">
    <source>
        <dbReference type="ARBA" id="ARBA00023163"/>
    </source>
</evidence>
<dbReference type="InterPro" id="IPR039425">
    <property type="entry name" value="RNA_pol_sigma-70-like"/>
</dbReference>
<sequence>MSPAPRLGAGGFPGYPLVNGTTAHRELTSACNRHPTPPTIADLIAWRTAISIADADQLRQLLAQCSLGDRRAFETLYRSVGPRLHGVALRFMGRPDLAEEVLQESFVRIWNNASRYEPHLSAPLTWMINITRNQAIDQLRKHRDRPLSDLEEQSLVDETPSAHEQLSSAREASALKRCLDSLEGMQRQSITIAYFQGMSGAELAEHLAAPLGSVKSWIRRGMERLRRCLES</sequence>
<keyword evidence="8" id="KW-1185">Reference proteome</keyword>
<evidence type="ECO:0000256" key="3">
    <source>
        <dbReference type="ARBA" id="ARBA00023082"/>
    </source>
</evidence>
<dbReference type="InterPro" id="IPR014284">
    <property type="entry name" value="RNA_pol_sigma-70_dom"/>
</dbReference>
<evidence type="ECO:0000313" key="7">
    <source>
        <dbReference type="EMBL" id="SDR33911.1"/>
    </source>
</evidence>
<dbReference type="GO" id="GO:0016987">
    <property type="term" value="F:sigma factor activity"/>
    <property type="evidence" value="ECO:0007669"/>
    <property type="project" value="UniProtKB-KW"/>
</dbReference>
<proteinExistence type="inferred from homology"/>
<dbReference type="SUPFAM" id="SSF88946">
    <property type="entry name" value="Sigma2 domain of RNA polymerase sigma factors"/>
    <property type="match status" value="1"/>
</dbReference>
<protein>
    <submittedName>
        <fullName evidence="7">RNA polymerase, sigma subunit, ECF family</fullName>
    </submittedName>
</protein>
<evidence type="ECO:0000313" key="8">
    <source>
        <dbReference type="Proteomes" id="UP000199570"/>
    </source>
</evidence>
<name>A0A1H1I873_9PSED</name>
<evidence type="ECO:0000259" key="5">
    <source>
        <dbReference type="Pfam" id="PF04542"/>
    </source>
</evidence>
<dbReference type="Pfam" id="PF08281">
    <property type="entry name" value="Sigma70_r4_2"/>
    <property type="match status" value="1"/>
</dbReference>
<dbReference type="InterPro" id="IPR013249">
    <property type="entry name" value="RNA_pol_sigma70_r4_t2"/>
</dbReference>
<organism evidence="7 8">
    <name type="scientific">Pseudomonas moorei</name>
    <dbReference type="NCBI Taxonomy" id="395599"/>
    <lineage>
        <taxon>Bacteria</taxon>
        <taxon>Pseudomonadati</taxon>
        <taxon>Pseudomonadota</taxon>
        <taxon>Gammaproteobacteria</taxon>
        <taxon>Pseudomonadales</taxon>
        <taxon>Pseudomonadaceae</taxon>
        <taxon>Pseudomonas</taxon>
    </lineage>
</organism>
<evidence type="ECO:0000256" key="2">
    <source>
        <dbReference type="ARBA" id="ARBA00023015"/>
    </source>
</evidence>
<reference evidence="8" key="1">
    <citation type="submission" date="2016-10" db="EMBL/GenBank/DDBJ databases">
        <authorList>
            <person name="Varghese N."/>
            <person name="Submissions S."/>
        </authorList>
    </citation>
    <scope>NUCLEOTIDE SEQUENCE [LARGE SCALE GENOMIC DNA]</scope>
    <source>
        <strain evidence="8">BS3775</strain>
    </source>
</reference>
<dbReference type="InterPro" id="IPR013324">
    <property type="entry name" value="RNA_pol_sigma_r3/r4-like"/>
</dbReference>
<comment type="similarity">
    <text evidence="1">Belongs to the sigma-70 factor family. ECF subfamily.</text>
</comment>
<keyword evidence="4" id="KW-0804">Transcription</keyword>
<dbReference type="EMBL" id="FNKJ01000003">
    <property type="protein sequence ID" value="SDR33911.1"/>
    <property type="molecule type" value="Genomic_DNA"/>
</dbReference>
<feature type="domain" description="RNA polymerase sigma-70 region 2" evidence="5">
    <location>
        <begin position="76"/>
        <end position="143"/>
    </location>
</feature>
<dbReference type="InterPro" id="IPR013325">
    <property type="entry name" value="RNA_pol_sigma_r2"/>
</dbReference>
<dbReference type="Proteomes" id="UP000199570">
    <property type="component" value="Unassembled WGS sequence"/>
</dbReference>
<dbReference type="Pfam" id="PF04542">
    <property type="entry name" value="Sigma70_r2"/>
    <property type="match status" value="1"/>
</dbReference>
<evidence type="ECO:0000256" key="1">
    <source>
        <dbReference type="ARBA" id="ARBA00010641"/>
    </source>
</evidence>
<dbReference type="InterPro" id="IPR036388">
    <property type="entry name" value="WH-like_DNA-bd_sf"/>
</dbReference>
<dbReference type="PANTHER" id="PTHR43133">
    <property type="entry name" value="RNA POLYMERASE ECF-TYPE SIGMA FACTO"/>
    <property type="match status" value="1"/>
</dbReference>
<dbReference type="InterPro" id="IPR007627">
    <property type="entry name" value="RNA_pol_sigma70_r2"/>
</dbReference>
<gene>
    <name evidence="7" type="ORF">SAMN04490195_5039</name>
</gene>
<feature type="domain" description="RNA polymerase sigma factor 70 region 4 type 2" evidence="6">
    <location>
        <begin position="174"/>
        <end position="225"/>
    </location>
</feature>
<keyword evidence="3" id="KW-0731">Sigma factor</keyword>
<dbReference type="NCBIfam" id="TIGR02937">
    <property type="entry name" value="sigma70-ECF"/>
    <property type="match status" value="1"/>
</dbReference>
<evidence type="ECO:0000259" key="6">
    <source>
        <dbReference type="Pfam" id="PF08281"/>
    </source>
</evidence>
<dbReference type="PANTHER" id="PTHR43133:SF62">
    <property type="entry name" value="RNA POLYMERASE SIGMA FACTOR SIGZ"/>
    <property type="match status" value="1"/>
</dbReference>
<accession>A0A1H1I873</accession>
<dbReference type="GO" id="GO:0003677">
    <property type="term" value="F:DNA binding"/>
    <property type="evidence" value="ECO:0007669"/>
    <property type="project" value="InterPro"/>
</dbReference>
<dbReference type="AlphaFoldDB" id="A0A1H1I873"/>
<dbReference type="GO" id="GO:0006352">
    <property type="term" value="P:DNA-templated transcription initiation"/>
    <property type="evidence" value="ECO:0007669"/>
    <property type="project" value="InterPro"/>
</dbReference>
<keyword evidence="2" id="KW-0805">Transcription regulation</keyword>